<evidence type="ECO:0000313" key="2">
    <source>
        <dbReference type="Proteomes" id="UP000256779"/>
    </source>
</evidence>
<dbReference type="RefSeq" id="WP_147303059.1">
    <property type="nucleotide sequence ID" value="NZ_QREG01000033.1"/>
</dbReference>
<proteinExistence type="predicted"/>
<evidence type="ECO:0000313" key="1">
    <source>
        <dbReference type="EMBL" id="RED92042.1"/>
    </source>
</evidence>
<accession>A0A3D9KX31</accession>
<reference evidence="1 2" key="1">
    <citation type="submission" date="2018-07" db="EMBL/GenBank/DDBJ databases">
        <title>Genomic Encyclopedia of Type Strains, Phase IV (KMG-IV): sequencing the most valuable type-strain genomes for metagenomic binning, comparative biology and taxonomic classification.</title>
        <authorList>
            <person name="Goeker M."/>
        </authorList>
    </citation>
    <scope>NUCLEOTIDE SEQUENCE [LARGE SCALE GENOMIC DNA]</scope>
    <source>
        <strain evidence="1 2">DSM 4134</strain>
    </source>
</reference>
<gene>
    <name evidence="1" type="ORF">C7460_13311</name>
</gene>
<comment type="caution">
    <text evidence="1">The sequence shown here is derived from an EMBL/GenBank/DDBJ whole genome shotgun (WGS) entry which is preliminary data.</text>
</comment>
<dbReference type="Proteomes" id="UP000256779">
    <property type="component" value="Unassembled WGS sequence"/>
</dbReference>
<name>A0A3D9KX31_MARFU</name>
<sequence>MPSNIAKSTLRVYTSGSTFEWVSYEKSSGQMQLCYKNGGYANRVKTHLNISPITFLKILKVTRIKSAAFSLIKAQLLGDDANEFVPKSSVFASEDDEAFLLTKAG</sequence>
<organism evidence="1 2">
    <name type="scientific">Marinoscillum furvescens DSM 4134</name>
    <dbReference type="NCBI Taxonomy" id="1122208"/>
    <lineage>
        <taxon>Bacteria</taxon>
        <taxon>Pseudomonadati</taxon>
        <taxon>Bacteroidota</taxon>
        <taxon>Cytophagia</taxon>
        <taxon>Cytophagales</taxon>
        <taxon>Reichenbachiellaceae</taxon>
        <taxon>Marinoscillum</taxon>
    </lineage>
</organism>
<dbReference type="EMBL" id="QREG01000033">
    <property type="protein sequence ID" value="RED92042.1"/>
    <property type="molecule type" value="Genomic_DNA"/>
</dbReference>
<keyword evidence="2" id="KW-1185">Reference proteome</keyword>
<protein>
    <submittedName>
        <fullName evidence="1">Uncharacterized protein</fullName>
    </submittedName>
</protein>
<dbReference type="AlphaFoldDB" id="A0A3D9KX31"/>